<keyword evidence="2" id="KW-1185">Reference proteome</keyword>
<sequence length="88" mass="9596">MPCAFFAPLLSSSLFSRLVRDLLGLEVVLIYYPGHLATAVQFTENIAGDYVAMNGKRYVICDPTYIGAPVGATMPKMDNAKAKIILLE</sequence>
<dbReference type="AlphaFoldDB" id="A0A9X2NSH7"/>
<dbReference type="Proteomes" id="UP001143192">
    <property type="component" value="Unassembled WGS sequence"/>
</dbReference>
<accession>A0A9X2NSH7</accession>
<gene>
    <name evidence="1" type="ORF">M1B79_10155</name>
</gene>
<dbReference type="RefSeq" id="WP_257931646.1">
    <property type="nucleotide sequence ID" value="NZ_JAMZED010000021.1"/>
</dbReference>
<evidence type="ECO:0000313" key="1">
    <source>
        <dbReference type="EMBL" id="MCR6505024.1"/>
    </source>
</evidence>
<name>A0A9X2NSH7_9BACE</name>
<reference evidence="1" key="2">
    <citation type="submission" date="2022-04" db="EMBL/GenBank/DDBJ databases">
        <authorList>
            <person name="Fokt H."/>
            <person name="Baines J."/>
        </authorList>
    </citation>
    <scope>NUCLEOTIDE SEQUENCE</scope>
    <source>
        <strain evidence="1">KH365_2</strain>
    </source>
</reference>
<comment type="caution">
    <text evidence="1">The sequence shown here is derived from an EMBL/GenBank/DDBJ whole genome shotgun (WGS) entry which is preliminary data.</text>
</comment>
<protein>
    <submittedName>
        <fullName evidence="1">Uncharacterized protein</fullName>
    </submittedName>
</protein>
<organism evidence="1 2">
    <name type="scientific">Bacteroides muris</name>
    <name type="common">ex Fokt et al. 2023</name>
    <dbReference type="NCBI Taxonomy" id="2937417"/>
    <lineage>
        <taxon>Bacteria</taxon>
        <taxon>Pseudomonadati</taxon>
        <taxon>Bacteroidota</taxon>
        <taxon>Bacteroidia</taxon>
        <taxon>Bacteroidales</taxon>
        <taxon>Bacteroidaceae</taxon>
        <taxon>Bacteroides</taxon>
    </lineage>
</organism>
<evidence type="ECO:0000313" key="2">
    <source>
        <dbReference type="Proteomes" id="UP001143192"/>
    </source>
</evidence>
<dbReference type="EMBL" id="JAMZED010000021">
    <property type="protein sequence ID" value="MCR6505024.1"/>
    <property type="molecule type" value="Genomic_DNA"/>
</dbReference>
<proteinExistence type="predicted"/>
<reference evidence="1" key="1">
    <citation type="journal article" date="2022" name="Arch. Microbiol.">
        <title>Bacteroides muris sp. nov. isolated from the cecum of wild-derived house mice.</title>
        <authorList>
            <person name="Fokt H."/>
            <person name="Unni R."/>
            <person name="Repnik U."/>
            <person name="Schmitz R.A."/>
            <person name="Bramkamp M."/>
            <person name="Baines J.F."/>
            <person name="Unterweger D."/>
        </authorList>
    </citation>
    <scope>NUCLEOTIDE SEQUENCE</scope>
    <source>
        <strain evidence="1">KH365_2</strain>
    </source>
</reference>